<name>A0A919TT72_9ACTN</name>
<comment type="caution">
    <text evidence="1">The sequence shown here is derived from an EMBL/GenBank/DDBJ whole genome shotgun (WGS) entry which is preliminary data.</text>
</comment>
<accession>A0A919TT72</accession>
<dbReference type="AlphaFoldDB" id="A0A919TT72"/>
<dbReference type="RefSeq" id="WP_203809471.1">
    <property type="nucleotide sequence ID" value="NZ_BOMY01000033.1"/>
</dbReference>
<dbReference type="Pfam" id="PF12294">
    <property type="entry name" value="DUF3626"/>
    <property type="match status" value="1"/>
</dbReference>
<evidence type="ECO:0008006" key="3">
    <source>
        <dbReference type="Google" id="ProtNLM"/>
    </source>
</evidence>
<dbReference type="InterPro" id="IPR022074">
    <property type="entry name" value="DUF3626"/>
</dbReference>
<reference evidence="1" key="1">
    <citation type="submission" date="2021-01" db="EMBL/GenBank/DDBJ databases">
        <title>Whole genome shotgun sequence of Actinoplanes tereljensis NBRC 105297.</title>
        <authorList>
            <person name="Komaki H."/>
            <person name="Tamura T."/>
        </authorList>
    </citation>
    <scope>NUCLEOTIDE SEQUENCE</scope>
    <source>
        <strain evidence="1">NBRC 105297</strain>
    </source>
</reference>
<proteinExistence type="predicted"/>
<organism evidence="1 2">
    <name type="scientific">Paractinoplanes tereljensis</name>
    <dbReference type="NCBI Taxonomy" id="571912"/>
    <lineage>
        <taxon>Bacteria</taxon>
        <taxon>Bacillati</taxon>
        <taxon>Actinomycetota</taxon>
        <taxon>Actinomycetes</taxon>
        <taxon>Micromonosporales</taxon>
        <taxon>Micromonosporaceae</taxon>
        <taxon>Paractinoplanes</taxon>
    </lineage>
</organism>
<dbReference type="Proteomes" id="UP000623608">
    <property type="component" value="Unassembled WGS sequence"/>
</dbReference>
<sequence>MTAQQALAYVRGRFPAPGPAGLFDRAVITVSFHPDRLLADGSTVAARLAAEGIYRTQFETGISNGGLGGDRLAWEERMFPGVYAGPAGRPVYGGLNLAGHPDGASPRFGSCHLVLRPEVSGRATFSHGDSVSLPAVVGTADTFGAVWAALLDEVSRTGRALNLAAPSADAWVAALGAARPAAGRALDDYVEAQIHGGITLSGDVAAVVADPSFRGTPYEALLSSLGPELAWSPGFRLAPDAFPADVRGPEVPPLAASVAERYGVAWLDAEVIGRAARESAGDPARLQLIKYLWHILVLFGRPAC</sequence>
<evidence type="ECO:0000313" key="2">
    <source>
        <dbReference type="Proteomes" id="UP000623608"/>
    </source>
</evidence>
<dbReference type="EMBL" id="BOMY01000033">
    <property type="protein sequence ID" value="GIF22218.1"/>
    <property type="molecule type" value="Genomic_DNA"/>
</dbReference>
<evidence type="ECO:0000313" key="1">
    <source>
        <dbReference type="EMBL" id="GIF22218.1"/>
    </source>
</evidence>
<protein>
    <recommendedName>
        <fullName evidence="3">DUF3626 domain-containing protein</fullName>
    </recommendedName>
</protein>
<keyword evidence="2" id="KW-1185">Reference proteome</keyword>
<gene>
    <name evidence="1" type="ORF">Ate02nite_49480</name>
</gene>